<organism evidence="2">
    <name type="scientific">Arion vulgaris</name>
    <dbReference type="NCBI Taxonomy" id="1028688"/>
    <lineage>
        <taxon>Eukaryota</taxon>
        <taxon>Metazoa</taxon>
        <taxon>Spiralia</taxon>
        <taxon>Lophotrochozoa</taxon>
        <taxon>Mollusca</taxon>
        <taxon>Gastropoda</taxon>
        <taxon>Heterobranchia</taxon>
        <taxon>Euthyneura</taxon>
        <taxon>Panpulmonata</taxon>
        <taxon>Eupulmonata</taxon>
        <taxon>Stylommatophora</taxon>
        <taxon>Helicina</taxon>
        <taxon>Arionoidea</taxon>
        <taxon>Arionidae</taxon>
        <taxon>Arion</taxon>
    </lineage>
</organism>
<feature type="compositionally biased region" description="Basic and acidic residues" evidence="1">
    <location>
        <begin position="7"/>
        <end position="28"/>
    </location>
</feature>
<sequence>ASCDGTVKMEKDRLDIDKGDKSGGDKSAKSGLPGEPSSKKLRTHGKASSIPDDSKDDDANLSPAAKAERERLRRQANNNRERVRV</sequence>
<reference evidence="2" key="1">
    <citation type="submission" date="2014-12" db="EMBL/GenBank/DDBJ databases">
        <title>Insight into the proteome of Arion vulgaris.</title>
        <authorList>
            <person name="Aradska J."/>
            <person name="Bulat T."/>
            <person name="Smidak R."/>
            <person name="Sarate P."/>
            <person name="Gangsoo J."/>
            <person name="Sialana F."/>
            <person name="Bilban M."/>
            <person name="Lubec G."/>
        </authorList>
    </citation>
    <scope>NUCLEOTIDE SEQUENCE</scope>
    <source>
        <tissue evidence="2">Skin</tissue>
    </source>
</reference>
<accession>A0A0B6YWU1</accession>
<feature type="compositionally biased region" description="Basic and acidic residues" evidence="1">
    <location>
        <begin position="66"/>
        <end position="85"/>
    </location>
</feature>
<dbReference type="EMBL" id="HACG01013828">
    <property type="protein sequence ID" value="CEK60693.1"/>
    <property type="molecule type" value="Transcribed_RNA"/>
</dbReference>
<feature type="non-terminal residue" evidence="2">
    <location>
        <position position="85"/>
    </location>
</feature>
<protein>
    <submittedName>
        <fullName evidence="2">Uncharacterized protein</fullName>
    </submittedName>
</protein>
<feature type="non-terminal residue" evidence="2">
    <location>
        <position position="1"/>
    </location>
</feature>
<dbReference type="AlphaFoldDB" id="A0A0B6YWU1"/>
<evidence type="ECO:0000256" key="1">
    <source>
        <dbReference type="SAM" id="MobiDB-lite"/>
    </source>
</evidence>
<name>A0A0B6YWU1_9EUPU</name>
<feature type="region of interest" description="Disordered" evidence="1">
    <location>
        <begin position="1"/>
        <end position="85"/>
    </location>
</feature>
<proteinExistence type="predicted"/>
<gene>
    <name evidence="2" type="primary">ORF40113</name>
</gene>
<evidence type="ECO:0000313" key="2">
    <source>
        <dbReference type="EMBL" id="CEK60693.1"/>
    </source>
</evidence>